<dbReference type="GO" id="GO:0009982">
    <property type="term" value="F:pseudouridine synthase activity"/>
    <property type="evidence" value="ECO:0007669"/>
    <property type="project" value="InterPro"/>
</dbReference>
<dbReference type="SUPFAM" id="SSF55120">
    <property type="entry name" value="Pseudouridine synthase"/>
    <property type="match status" value="1"/>
</dbReference>
<dbReference type="PANTHER" id="PTHR11142">
    <property type="entry name" value="PSEUDOURIDYLATE SYNTHASE"/>
    <property type="match status" value="1"/>
</dbReference>
<dbReference type="Pfam" id="PF01416">
    <property type="entry name" value="PseudoU_synth_1"/>
    <property type="match status" value="1"/>
</dbReference>
<reference evidence="6 7" key="1">
    <citation type="submission" date="2015-07" db="EMBL/GenBank/DDBJ databases">
        <title>Draft Genome Sequence of Malassezia furfur CBS1878 and Malassezia pachydermatis CBS1879.</title>
        <authorList>
            <person name="Triana S."/>
            <person name="Ohm R."/>
            <person name="Gonzalez A."/>
            <person name="DeCock H."/>
            <person name="Restrepo S."/>
            <person name="Celis A."/>
        </authorList>
    </citation>
    <scope>NUCLEOTIDE SEQUENCE [LARGE SCALE GENOMIC DNA]</scope>
    <source>
        <strain evidence="6 7">CBS 1879</strain>
    </source>
</reference>
<dbReference type="CDD" id="cd10527">
    <property type="entry name" value="SET_LSMT"/>
    <property type="match status" value="1"/>
</dbReference>
<feature type="domain" description="SET" evidence="5">
    <location>
        <begin position="21"/>
        <end position="277"/>
    </location>
</feature>
<dbReference type="InterPro" id="IPR046341">
    <property type="entry name" value="SET_dom_sf"/>
</dbReference>
<name>A0A0M9VRF2_9BASI</name>
<dbReference type="Gene3D" id="3.30.70.580">
    <property type="entry name" value="Pseudouridine synthase I, catalytic domain, N-terminal subdomain"/>
    <property type="match status" value="1"/>
</dbReference>
<dbReference type="EMBL" id="LGAV01000001">
    <property type="protein sequence ID" value="KOS16573.1"/>
    <property type="molecule type" value="Genomic_DNA"/>
</dbReference>
<dbReference type="PROSITE" id="PS50280">
    <property type="entry name" value="SET"/>
    <property type="match status" value="1"/>
</dbReference>
<evidence type="ECO:0000313" key="6">
    <source>
        <dbReference type="EMBL" id="KOS16573.1"/>
    </source>
</evidence>
<feature type="compositionally biased region" description="Basic and acidic residues" evidence="4">
    <location>
        <begin position="1064"/>
        <end position="1090"/>
    </location>
</feature>
<dbReference type="InterPro" id="IPR020097">
    <property type="entry name" value="PsdUridine_synth_TruA_a/b_dom"/>
</dbReference>
<dbReference type="GO" id="GO:0005634">
    <property type="term" value="C:nucleus"/>
    <property type="evidence" value="ECO:0007669"/>
    <property type="project" value="TreeGrafter"/>
</dbReference>
<dbReference type="HAMAP" id="MF_00171">
    <property type="entry name" value="TruA"/>
    <property type="match status" value="1"/>
</dbReference>
<dbReference type="GO" id="GO:1990481">
    <property type="term" value="P:mRNA pseudouridine synthesis"/>
    <property type="evidence" value="ECO:0007669"/>
    <property type="project" value="TreeGrafter"/>
</dbReference>
<dbReference type="RefSeq" id="XP_017994205.1">
    <property type="nucleotide sequence ID" value="XM_018138120.1"/>
</dbReference>
<evidence type="ECO:0000256" key="3">
    <source>
        <dbReference type="ARBA" id="ARBA00023235"/>
    </source>
</evidence>
<dbReference type="Gene3D" id="3.30.70.660">
    <property type="entry name" value="Pseudouridine synthase I, catalytic domain, C-terminal subdomain"/>
    <property type="match status" value="1"/>
</dbReference>
<dbReference type="GO" id="GO:0005737">
    <property type="term" value="C:cytoplasm"/>
    <property type="evidence" value="ECO:0007669"/>
    <property type="project" value="TreeGrafter"/>
</dbReference>
<feature type="region of interest" description="Disordered" evidence="4">
    <location>
        <begin position="570"/>
        <end position="597"/>
    </location>
</feature>
<evidence type="ECO:0000313" key="7">
    <source>
        <dbReference type="Proteomes" id="UP000037751"/>
    </source>
</evidence>
<keyword evidence="2" id="KW-0819">tRNA processing</keyword>
<dbReference type="GO" id="GO:0031119">
    <property type="term" value="P:tRNA pseudouridine synthesis"/>
    <property type="evidence" value="ECO:0007669"/>
    <property type="project" value="TreeGrafter"/>
</dbReference>
<keyword evidence="7" id="KW-1185">Reference proteome</keyword>
<dbReference type="InterPro" id="IPR001406">
    <property type="entry name" value="PsdUridine_synth_TruA"/>
</dbReference>
<dbReference type="InterPro" id="IPR001214">
    <property type="entry name" value="SET_dom"/>
</dbReference>
<dbReference type="GeneID" id="28729996"/>
<protein>
    <submittedName>
        <fullName evidence="6">Pseudouridine synthase</fullName>
    </submittedName>
</protein>
<dbReference type="VEuPathDB" id="FungiDB:Malapachy_3658"/>
<dbReference type="GO" id="GO:0003723">
    <property type="term" value="F:RNA binding"/>
    <property type="evidence" value="ECO:0007669"/>
    <property type="project" value="InterPro"/>
</dbReference>
<proteinExistence type="inferred from homology"/>
<gene>
    <name evidence="6" type="ORF">Malapachy_3658</name>
</gene>
<comment type="caution">
    <text evidence="6">The sequence shown here is derived from an EMBL/GenBank/DDBJ whole genome shotgun (WGS) entry which is preliminary data.</text>
</comment>
<dbReference type="OrthoDB" id="25767at2759"/>
<dbReference type="Gene3D" id="3.90.1410.10">
    <property type="entry name" value="set domain protein methyltransferase, domain 1"/>
    <property type="match status" value="1"/>
</dbReference>
<evidence type="ECO:0000256" key="2">
    <source>
        <dbReference type="ARBA" id="ARBA00022694"/>
    </source>
</evidence>
<dbReference type="InterPro" id="IPR020095">
    <property type="entry name" value="PsdUridine_synth_TruA_C"/>
</dbReference>
<accession>A0A0M9VRF2</accession>
<evidence type="ECO:0000259" key="5">
    <source>
        <dbReference type="PROSITE" id="PS50280"/>
    </source>
</evidence>
<evidence type="ECO:0000256" key="4">
    <source>
        <dbReference type="SAM" id="MobiDB-lite"/>
    </source>
</evidence>
<dbReference type="InterPro" id="IPR020103">
    <property type="entry name" value="PsdUridine_synth_cat_dom_sf"/>
</dbReference>
<dbReference type="InterPro" id="IPR020094">
    <property type="entry name" value="TruA/RsuA/RluB/E/F_N"/>
</dbReference>
<dbReference type="SUPFAM" id="SSF82199">
    <property type="entry name" value="SET domain"/>
    <property type="match status" value="1"/>
</dbReference>
<dbReference type="AlphaFoldDB" id="A0A0M9VRF2"/>
<dbReference type="Proteomes" id="UP000037751">
    <property type="component" value="Unassembled WGS sequence"/>
</dbReference>
<evidence type="ECO:0000256" key="1">
    <source>
        <dbReference type="ARBA" id="ARBA00009375"/>
    </source>
</evidence>
<dbReference type="NCBIfam" id="TIGR00071">
    <property type="entry name" value="hisT_truA"/>
    <property type="match status" value="1"/>
</dbReference>
<feature type="region of interest" description="Disordered" evidence="4">
    <location>
        <begin position="1063"/>
        <end position="1102"/>
    </location>
</feature>
<dbReference type="PANTHER" id="PTHR11142:SF5">
    <property type="entry name" value="TRNA PSEUDOURIDINE(38_39) SYNTHASE"/>
    <property type="match status" value="1"/>
</dbReference>
<comment type="similarity">
    <text evidence="1">Belongs to the tRNA pseudouridine synthase TruA family.</text>
</comment>
<keyword evidence="3" id="KW-0413">Isomerase</keyword>
<dbReference type="STRING" id="77020.A0A0M9VRF2"/>
<sequence length="1102" mass="122574">MAAGRRALAKWCEAQGIYIDPRLDIVNVSDTDTEWASSPGSMAVTACRPIPAGDVVVRIPCHALLCARTSALHAYPAFQQLLSSEKLSLCLALCVLYEQSLGAQSYFAPYVHSFSPVSLPFQWTSAWAGNVWFRGTEASRLVKRREYAWHQGSGATPGMCYSELQSFWDRVGHACLQRVAARPWRSADFIQAYAHVSSRAFVIDTYHALCMVPVADLFNHSAVNTVQVESDMDVCMTCGSSEHTRAGHTDTAHARQTVDLVCVDTMEAGDEAFNSYGELGNAELLCQYGFVLETKSGWERCSWDPRDPTEQAELVQALGLPTSTIWRQCERLEPAELADAQRAQSDDGLPPALLDAHGHVLYDFAPVSHVHVSDTQSPFFVDAMGRVSWPLWRLCLGLALCPDTYAEEIVSQVLLVLHTSEDVPCLEQSLAWWMRDPSSPLDQRVQRALAMIARLCEARLQGLYISSHEDEANALWQSDTPALRSVLQHAWQDLDLLRSCLARATTTRPFFLRGHRWMRGLAVQLSRSLVIHVRQQHTLQQHVFMSARERYGDWSRNQLLRRIAQLEDRAASLGQSVPPPEEVSSSSTPATTKKPRPFHMEAQPCRKIALRFCYDGGSYSGLAAQTSQSTPLPTVEETIWDALCTARLVDATKSMDDAGWSRCGRTDAGVSAAGQVVALWVRSRCVDERALRAHPDDTEAQPTVLLGPDDEELPYVATLNRLLPPTIRIQAWSPVRPSFSARFDCVYRHYKYFFTLGAPHTLAWQPESASHFQGRLDVERMRDAAARLVGEHDFRNLCKVDASKQITNFVRRIDGATIDRVATGWRTERSELPEIKAVDEPIYVLNLRGSAFLYHQVRNIMAVLFMVGAGLEEPSIVDALVNVHTGAAAADRIRAHEWIQALGDASHAHTPDKQRMQALPPLPEDLPVIATKPSYEMAADRPLMLWECGFRPDHLQWRASAYAGPMPPSSDVRIDYSPGVRASAQLHAMWMRETIHAEMTRHFVLASGSAEATALPTQTSFDEARTPFLPTPTSAEHIAQRAHLVPLGNGAVRPTTRYTALVSRPRDVSAEEKNKKWREGKGQRRAERRAAAAPGSASITSS</sequence>
<organism evidence="6 7">
    <name type="scientific">Malassezia pachydermatis</name>
    <dbReference type="NCBI Taxonomy" id="77020"/>
    <lineage>
        <taxon>Eukaryota</taxon>
        <taxon>Fungi</taxon>
        <taxon>Dikarya</taxon>
        <taxon>Basidiomycota</taxon>
        <taxon>Ustilaginomycotina</taxon>
        <taxon>Malasseziomycetes</taxon>
        <taxon>Malasseziales</taxon>
        <taxon>Malasseziaceae</taxon>
        <taxon>Malassezia</taxon>
    </lineage>
</organism>